<accession>A0A0N4Y7J8</accession>
<dbReference type="Gene3D" id="3.30.420.10">
    <property type="entry name" value="Ribonuclease H-like superfamily/Ribonuclease H"/>
    <property type="match status" value="1"/>
</dbReference>
<proteinExistence type="predicted"/>
<dbReference type="InterPro" id="IPR036397">
    <property type="entry name" value="RNaseH_sf"/>
</dbReference>
<dbReference type="Proteomes" id="UP000271162">
    <property type="component" value="Unassembled WGS sequence"/>
</dbReference>
<name>A0A0N4Y7J8_NIPBR</name>
<gene>
    <name evidence="1" type="ORF">NBR_LOCUS12136</name>
</gene>
<dbReference type="WBParaSite" id="NBR_0001213501-mRNA-1">
    <property type="protein sequence ID" value="NBR_0001213501-mRNA-1"/>
    <property type="gene ID" value="NBR_0001213501"/>
</dbReference>
<sequence>MDFAVWSILKNEACCTRHTSMEDLKQSLLEAREEISVNTLATIVDNFVKRLKACKDGKGGHSLMKS</sequence>
<evidence type="ECO:0000313" key="1">
    <source>
        <dbReference type="EMBL" id="VDL75725.1"/>
    </source>
</evidence>
<evidence type="ECO:0000313" key="2">
    <source>
        <dbReference type="Proteomes" id="UP000271162"/>
    </source>
</evidence>
<keyword evidence="2" id="KW-1185">Reference proteome</keyword>
<evidence type="ECO:0000313" key="3">
    <source>
        <dbReference type="WBParaSite" id="NBR_0001213501-mRNA-1"/>
    </source>
</evidence>
<dbReference type="EMBL" id="UYSL01020681">
    <property type="protein sequence ID" value="VDL75725.1"/>
    <property type="molecule type" value="Genomic_DNA"/>
</dbReference>
<dbReference type="AlphaFoldDB" id="A0A0N4Y7J8"/>
<reference evidence="1 2" key="2">
    <citation type="submission" date="2018-11" db="EMBL/GenBank/DDBJ databases">
        <authorList>
            <consortium name="Pathogen Informatics"/>
        </authorList>
    </citation>
    <scope>NUCLEOTIDE SEQUENCE [LARGE SCALE GENOMIC DNA]</scope>
</reference>
<organism evidence="3">
    <name type="scientific">Nippostrongylus brasiliensis</name>
    <name type="common">Rat hookworm</name>
    <dbReference type="NCBI Taxonomy" id="27835"/>
    <lineage>
        <taxon>Eukaryota</taxon>
        <taxon>Metazoa</taxon>
        <taxon>Ecdysozoa</taxon>
        <taxon>Nematoda</taxon>
        <taxon>Chromadorea</taxon>
        <taxon>Rhabditida</taxon>
        <taxon>Rhabditina</taxon>
        <taxon>Rhabditomorpha</taxon>
        <taxon>Strongyloidea</taxon>
        <taxon>Heligmosomidae</taxon>
        <taxon>Nippostrongylus</taxon>
    </lineage>
</organism>
<protein>
    <submittedName>
        <fullName evidence="3">Histone-lysine N-methyltransferase SETMAR</fullName>
    </submittedName>
</protein>
<reference evidence="3" key="1">
    <citation type="submission" date="2017-02" db="UniProtKB">
        <authorList>
            <consortium name="WormBaseParasite"/>
        </authorList>
    </citation>
    <scope>IDENTIFICATION</scope>
</reference>
<dbReference type="GO" id="GO:0003676">
    <property type="term" value="F:nucleic acid binding"/>
    <property type="evidence" value="ECO:0007669"/>
    <property type="project" value="InterPro"/>
</dbReference>